<reference evidence="2 3" key="1">
    <citation type="journal article" date="2018" name="Sci. Rep.">
        <title>Genomic signatures of local adaptation to the degree of environmental predictability in rotifers.</title>
        <authorList>
            <person name="Franch-Gras L."/>
            <person name="Hahn C."/>
            <person name="Garcia-Roger E.M."/>
            <person name="Carmona M.J."/>
            <person name="Serra M."/>
            <person name="Gomez A."/>
        </authorList>
    </citation>
    <scope>NUCLEOTIDE SEQUENCE [LARGE SCALE GENOMIC DNA]</scope>
    <source>
        <strain evidence="2">HYR1</strain>
    </source>
</reference>
<organism evidence="2 3">
    <name type="scientific">Brachionus plicatilis</name>
    <name type="common">Marine rotifer</name>
    <name type="synonym">Brachionus muelleri</name>
    <dbReference type="NCBI Taxonomy" id="10195"/>
    <lineage>
        <taxon>Eukaryota</taxon>
        <taxon>Metazoa</taxon>
        <taxon>Spiralia</taxon>
        <taxon>Gnathifera</taxon>
        <taxon>Rotifera</taxon>
        <taxon>Eurotatoria</taxon>
        <taxon>Monogononta</taxon>
        <taxon>Pseudotrocha</taxon>
        <taxon>Ploima</taxon>
        <taxon>Brachionidae</taxon>
        <taxon>Brachionus</taxon>
    </lineage>
</organism>
<name>A0A3M7QMU0_BRAPC</name>
<feature type="region of interest" description="Disordered" evidence="1">
    <location>
        <begin position="55"/>
        <end position="78"/>
    </location>
</feature>
<keyword evidence="3" id="KW-1185">Reference proteome</keyword>
<evidence type="ECO:0000313" key="3">
    <source>
        <dbReference type="Proteomes" id="UP000276133"/>
    </source>
</evidence>
<accession>A0A3M7QMU0</accession>
<evidence type="ECO:0000313" key="2">
    <source>
        <dbReference type="EMBL" id="RNA12642.1"/>
    </source>
</evidence>
<feature type="compositionally biased region" description="Basic and acidic residues" evidence="1">
    <location>
        <begin position="1"/>
        <end position="14"/>
    </location>
</feature>
<dbReference type="Proteomes" id="UP000276133">
    <property type="component" value="Unassembled WGS sequence"/>
</dbReference>
<proteinExistence type="predicted"/>
<dbReference type="EMBL" id="REGN01005647">
    <property type="protein sequence ID" value="RNA12642.1"/>
    <property type="molecule type" value="Genomic_DNA"/>
</dbReference>
<dbReference type="AlphaFoldDB" id="A0A3M7QMU0"/>
<feature type="region of interest" description="Disordered" evidence="1">
    <location>
        <begin position="1"/>
        <end position="32"/>
    </location>
</feature>
<gene>
    <name evidence="2" type="ORF">BpHYR1_000769</name>
</gene>
<evidence type="ECO:0000256" key="1">
    <source>
        <dbReference type="SAM" id="MobiDB-lite"/>
    </source>
</evidence>
<sequence length="130" mass="15008">MQVHGKDAKRKDRPSMGASPNKNNRMGLGFEQKEAGIGMTKRVIIEIITDLDPTCKHHTSQMTNSKELKKNRRRPMERNICDQKEARATWRKEEIEWKTSLANGSTNALTMSLELFIKILMFLSLFTQMI</sequence>
<protein>
    <submittedName>
        <fullName evidence="2">Uncharacterized protein</fullName>
    </submittedName>
</protein>
<comment type="caution">
    <text evidence="2">The sequence shown here is derived from an EMBL/GenBank/DDBJ whole genome shotgun (WGS) entry which is preliminary data.</text>
</comment>